<feature type="transmembrane region" description="Helical" evidence="7">
    <location>
        <begin position="200"/>
        <end position="221"/>
    </location>
</feature>
<dbReference type="Pfam" id="PF07690">
    <property type="entry name" value="MFS_1"/>
    <property type="match status" value="1"/>
</dbReference>
<sequence>MGRWSWKKVVGAGARADPATTPLPSTEMVVIFLIHLSQGFQVTMLFPLIVFMVTDFGVAEHNPHLVGRYAGFLASLFPFAQFCTSLFWGSVSDRTGRKPVLFSGNVVAAVSALLFGLSGSYTMACLVRLVGGLLNGVITVTKSTLGELCDKTNQRQGFAVLSLGWGIGTIAGQVIGGVGARPCQQYGIEKCPAVLKTYPFILPCAGAAFFSGVAAVATFFLRETLVKEPGFAKIEDETFELVETKPAKGSGSVSVSEGQSGELEASLEDFRARSEGDEERGFLLEPLESKLRSSGKSKVGRSSESAVARIVAQVNGGANGVELVSRGEHGMLSGDFDTTTERRAVESGGAATRGTRLEENALAGTVEEAAEPSVSGRGKTDSLANDGKHDELKLGVLLTGIGNGKGAAKGRTKVDGVRYEKLPDLESGPDKVGASSSIKGGAAATKDRFYWQDPDVWIASGTYGMTAFIHIIGDELFPIFGAASPASGGLGYAASTIGLLGGLTGAVLFLFTLVFLKLNPPSARACFALGTLLYLPATLLMPLTSLLTSNATWQWWAVAGLLIEKNVAACMGFTGAMVLVSNSTDSSNMGAVTGFSHSIGAFARAAGPFLGGSLWSYSVALRIPLSQFIPWECITVLTLGTLVLAVLAKPYLDGPKSERNSS</sequence>
<evidence type="ECO:0000256" key="4">
    <source>
        <dbReference type="ARBA" id="ARBA00022989"/>
    </source>
</evidence>
<organism evidence="8 9">
    <name type="scientific">Klebsormidium nitens</name>
    <name type="common">Green alga</name>
    <name type="synonym">Ulothrix nitens</name>
    <dbReference type="NCBI Taxonomy" id="105231"/>
    <lineage>
        <taxon>Eukaryota</taxon>
        <taxon>Viridiplantae</taxon>
        <taxon>Streptophyta</taxon>
        <taxon>Klebsormidiophyceae</taxon>
        <taxon>Klebsormidiales</taxon>
        <taxon>Klebsormidiaceae</taxon>
        <taxon>Klebsormidium</taxon>
    </lineage>
</organism>
<keyword evidence="2" id="KW-0813">Transport</keyword>
<dbReference type="InterPro" id="IPR001958">
    <property type="entry name" value="Tet-R_TetA/multi-R_MdtG-like"/>
</dbReference>
<evidence type="ECO:0000256" key="6">
    <source>
        <dbReference type="SAM" id="MobiDB-lite"/>
    </source>
</evidence>
<keyword evidence="4 7" id="KW-1133">Transmembrane helix</keyword>
<feature type="transmembrane region" description="Helical" evidence="7">
    <location>
        <begin position="157"/>
        <end position="180"/>
    </location>
</feature>
<evidence type="ECO:0000256" key="7">
    <source>
        <dbReference type="SAM" id="Phobius"/>
    </source>
</evidence>
<evidence type="ECO:0000256" key="5">
    <source>
        <dbReference type="ARBA" id="ARBA00023136"/>
    </source>
</evidence>
<feature type="transmembrane region" description="Helical" evidence="7">
    <location>
        <begin position="66"/>
        <end position="88"/>
    </location>
</feature>
<evidence type="ECO:0000256" key="2">
    <source>
        <dbReference type="ARBA" id="ARBA00022448"/>
    </source>
</evidence>
<keyword evidence="5 7" id="KW-0472">Membrane</keyword>
<dbReference type="AlphaFoldDB" id="A0A1Y1HWH6"/>
<feature type="transmembrane region" description="Helical" evidence="7">
    <location>
        <begin position="493"/>
        <end position="516"/>
    </location>
</feature>
<dbReference type="OMA" id="EVIPLWA"/>
<evidence type="ECO:0000256" key="1">
    <source>
        <dbReference type="ARBA" id="ARBA00004141"/>
    </source>
</evidence>
<feature type="transmembrane region" description="Helical" evidence="7">
    <location>
        <begin position="629"/>
        <end position="652"/>
    </location>
</feature>
<dbReference type="InterPro" id="IPR036259">
    <property type="entry name" value="MFS_trans_sf"/>
</dbReference>
<dbReference type="InterPro" id="IPR011701">
    <property type="entry name" value="MFS"/>
</dbReference>
<dbReference type="GO" id="GO:0022857">
    <property type="term" value="F:transmembrane transporter activity"/>
    <property type="evidence" value="ECO:0007669"/>
    <property type="project" value="InterPro"/>
</dbReference>
<name>A0A1Y1HWH6_KLENI</name>
<protein>
    <submittedName>
        <fullName evidence="8">Major facilitator superfamily protein</fullName>
    </submittedName>
</protein>
<evidence type="ECO:0000313" key="9">
    <source>
        <dbReference type="Proteomes" id="UP000054558"/>
    </source>
</evidence>
<accession>A0A1Y1HWH6</accession>
<evidence type="ECO:0000313" key="8">
    <source>
        <dbReference type="EMBL" id="GAQ81331.1"/>
    </source>
</evidence>
<gene>
    <name evidence="8" type="ORF">KFL_000770240</name>
</gene>
<feature type="region of interest" description="Disordered" evidence="6">
    <location>
        <begin position="366"/>
        <end position="385"/>
    </location>
</feature>
<dbReference type="EMBL" id="DF237026">
    <property type="protein sequence ID" value="GAQ81331.1"/>
    <property type="molecule type" value="Genomic_DNA"/>
</dbReference>
<feature type="transmembrane region" description="Helical" evidence="7">
    <location>
        <begin position="29"/>
        <end position="54"/>
    </location>
</feature>
<comment type="subcellular location">
    <subcellularLocation>
        <location evidence="1">Membrane</location>
        <topology evidence="1">Multi-pass membrane protein</topology>
    </subcellularLocation>
</comment>
<keyword evidence="9" id="KW-1185">Reference proteome</keyword>
<evidence type="ECO:0000256" key="3">
    <source>
        <dbReference type="ARBA" id="ARBA00022692"/>
    </source>
</evidence>
<feature type="transmembrane region" description="Helical" evidence="7">
    <location>
        <begin position="100"/>
        <end position="120"/>
    </location>
</feature>
<reference evidence="8 9" key="1">
    <citation type="journal article" date="2014" name="Nat. Commun.">
        <title>Klebsormidium flaccidum genome reveals primary factors for plant terrestrial adaptation.</title>
        <authorList>
            <person name="Hori K."/>
            <person name="Maruyama F."/>
            <person name="Fujisawa T."/>
            <person name="Togashi T."/>
            <person name="Yamamoto N."/>
            <person name="Seo M."/>
            <person name="Sato S."/>
            <person name="Yamada T."/>
            <person name="Mori H."/>
            <person name="Tajima N."/>
            <person name="Moriyama T."/>
            <person name="Ikeuchi M."/>
            <person name="Watanabe M."/>
            <person name="Wada H."/>
            <person name="Kobayashi K."/>
            <person name="Saito M."/>
            <person name="Masuda T."/>
            <person name="Sasaki-Sekimoto Y."/>
            <person name="Mashiguchi K."/>
            <person name="Awai K."/>
            <person name="Shimojima M."/>
            <person name="Masuda S."/>
            <person name="Iwai M."/>
            <person name="Nobusawa T."/>
            <person name="Narise T."/>
            <person name="Kondo S."/>
            <person name="Saito H."/>
            <person name="Sato R."/>
            <person name="Murakawa M."/>
            <person name="Ihara Y."/>
            <person name="Oshima-Yamada Y."/>
            <person name="Ohtaka K."/>
            <person name="Satoh M."/>
            <person name="Sonobe K."/>
            <person name="Ishii M."/>
            <person name="Ohtani R."/>
            <person name="Kanamori-Sato M."/>
            <person name="Honoki R."/>
            <person name="Miyazaki D."/>
            <person name="Mochizuki H."/>
            <person name="Umetsu J."/>
            <person name="Higashi K."/>
            <person name="Shibata D."/>
            <person name="Kamiya Y."/>
            <person name="Sato N."/>
            <person name="Nakamura Y."/>
            <person name="Tabata S."/>
            <person name="Ida S."/>
            <person name="Kurokawa K."/>
            <person name="Ohta H."/>
        </authorList>
    </citation>
    <scope>NUCLEOTIDE SEQUENCE [LARGE SCALE GENOMIC DNA]</scope>
    <source>
        <strain evidence="8 9">NIES-2285</strain>
    </source>
</reference>
<dbReference type="SUPFAM" id="SSF103473">
    <property type="entry name" value="MFS general substrate transporter"/>
    <property type="match status" value="1"/>
</dbReference>
<feature type="transmembrane region" description="Helical" evidence="7">
    <location>
        <begin position="523"/>
        <end position="543"/>
    </location>
</feature>
<feature type="transmembrane region" description="Helical" evidence="7">
    <location>
        <begin position="126"/>
        <end position="145"/>
    </location>
</feature>
<dbReference type="PRINTS" id="PR01035">
    <property type="entry name" value="TCRTETA"/>
</dbReference>
<dbReference type="GO" id="GO:0016020">
    <property type="term" value="C:membrane"/>
    <property type="evidence" value="ECO:0007669"/>
    <property type="project" value="UniProtKB-SubCell"/>
</dbReference>
<dbReference type="PANTHER" id="PTHR23504">
    <property type="entry name" value="MAJOR FACILITATOR SUPERFAMILY DOMAIN-CONTAINING PROTEIN 10"/>
    <property type="match status" value="1"/>
</dbReference>
<dbReference type="PANTHER" id="PTHR23504:SF117">
    <property type="entry name" value="MAJOR FACILITATOR SUPERFAMILY PROTEIN"/>
    <property type="match status" value="1"/>
</dbReference>
<dbReference type="OrthoDB" id="1930752at2759"/>
<dbReference type="Proteomes" id="UP000054558">
    <property type="component" value="Unassembled WGS sequence"/>
</dbReference>
<keyword evidence="3 7" id="KW-0812">Transmembrane</keyword>
<feature type="transmembrane region" description="Helical" evidence="7">
    <location>
        <begin position="601"/>
        <end position="623"/>
    </location>
</feature>
<feature type="transmembrane region" description="Helical" evidence="7">
    <location>
        <begin position="456"/>
        <end position="473"/>
    </location>
</feature>
<dbReference type="Gene3D" id="1.20.1250.20">
    <property type="entry name" value="MFS general substrate transporter like domains"/>
    <property type="match status" value="2"/>
</dbReference>
<proteinExistence type="predicted"/>